<reference evidence="2 3" key="2">
    <citation type="submission" date="2018-11" db="EMBL/GenBank/DDBJ databases">
        <authorList>
            <consortium name="Pathogen Informatics"/>
        </authorList>
    </citation>
    <scope>NUCLEOTIDE SEQUENCE [LARGE SCALE GENOMIC DNA]</scope>
    <source>
        <strain evidence="2">Dakar</strain>
        <strain evidence="3">Dakar, Senegal</strain>
    </source>
</reference>
<organism evidence="4">
    <name type="scientific">Schistosoma curassoni</name>
    <dbReference type="NCBI Taxonomy" id="6186"/>
    <lineage>
        <taxon>Eukaryota</taxon>
        <taxon>Metazoa</taxon>
        <taxon>Spiralia</taxon>
        <taxon>Lophotrochozoa</taxon>
        <taxon>Platyhelminthes</taxon>
        <taxon>Trematoda</taxon>
        <taxon>Digenea</taxon>
        <taxon>Strigeidida</taxon>
        <taxon>Schistosomatoidea</taxon>
        <taxon>Schistosomatidae</taxon>
        <taxon>Schistosoma</taxon>
    </lineage>
</organism>
<keyword evidence="1" id="KW-1133">Transmembrane helix</keyword>
<dbReference type="EMBL" id="UZAK01001169">
    <property type="protein sequence ID" value="VDO67751.1"/>
    <property type="molecule type" value="Genomic_DNA"/>
</dbReference>
<dbReference type="WBParaSite" id="SCUD_0000144901-mRNA-1">
    <property type="protein sequence ID" value="SCUD_0000144901-mRNA-1"/>
    <property type="gene ID" value="SCUD_0000144901"/>
</dbReference>
<keyword evidence="3" id="KW-1185">Reference proteome</keyword>
<feature type="transmembrane region" description="Helical" evidence="1">
    <location>
        <begin position="54"/>
        <end position="72"/>
    </location>
</feature>
<protein>
    <submittedName>
        <fullName evidence="2 4">Uncharacterized protein</fullName>
    </submittedName>
</protein>
<keyword evidence="1" id="KW-0812">Transmembrane</keyword>
<name>A0A183JFI2_9TREM</name>
<dbReference type="Proteomes" id="UP000279833">
    <property type="component" value="Unassembled WGS sequence"/>
</dbReference>
<dbReference type="AlphaFoldDB" id="A0A183JFI2"/>
<accession>A0A183JFI2</accession>
<gene>
    <name evidence="2" type="ORF">SCUD_LOCUS1450</name>
</gene>
<evidence type="ECO:0000313" key="2">
    <source>
        <dbReference type="EMBL" id="VDO67751.1"/>
    </source>
</evidence>
<sequence length="73" mass="9174">MRSRCTISLRSKRKLLNRECSMVSRVTIWRMIIIISMAIRIYRFRRRMVWIFRLTAMHSYTLLKMWPLWLWIP</sequence>
<evidence type="ECO:0000256" key="1">
    <source>
        <dbReference type="SAM" id="Phobius"/>
    </source>
</evidence>
<evidence type="ECO:0000313" key="3">
    <source>
        <dbReference type="Proteomes" id="UP000279833"/>
    </source>
</evidence>
<proteinExistence type="predicted"/>
<keyword evidence="1" id="KW-0472">Membrane</keyword>
<evidence type="ECO:0000313" key="4">
    <source>
        <dbReference type="WBParaSite" id="SCUD_0000144901-mRNA-1"/>
    </source>
</evidence>
<reference evidence="4" key="1">
    <citation type="submission" date="2016-06" db="UniProtKB">
        <authorList>
            <consortium name="WormBaseParasite"/>
        </authorList>
    </citation>
    <scope>IDENTIFICATION</scope>
</reference>